<feature type="transmembrane region" description="Helical" evidence="1">
    <location>
        <begin position="68"/>
        <end position="89"/>
    </location>
</feature>
<evidence type="ECO:0000256" key="1">
    <source>
        <dbReference type="SAM" id="Phobius"/>
    </source>
</evidence>
<dbReference type="Proteomes" id="UP001207626">
    <property type="component" value="Unassembled WGS sequence"/>
</dbReference>
<accession>A0ABT4DTE6</accession>
<feature type="transmembrane region" description="Helical" evidence="1">
    <location>
        <begin position="323"/>
        <end position="343"/>
    </location>
</feature>
<feature type="transmembrane region" description="Helical" evidence="1">
    <location>
        <begin position="364"/>
        <end position="383"/>
    </location>
</feature>
<dbReference type="Pfam" id="PF05975">
    <property type="entry name" value="EcsB"/>
    <property type="match status" value="1"/>
</dbReference>
<evidence type="ECO:0000313" key="2">
    <source>
        <dbReference type="EMBL" id="MCY9519286.1"/>
    </source>
</evidence>
<dbReference type="InterPro" id="IPR010288">
    <property type="entry name" value="EcsB_ABC"/>
</dbReference>
<keyword evidence="1" id="KW-1133">Transmembrane helix</keyword>
<proteinExistence type="predicted"/>
<comment type="caution">
    <text evidence="2">The sequence shown here is derived from an EMBL/GenBank/DDBJ whole genome shotgun (WGS) entry which is preliminary data.</text>
</comment>
<keyword evidence="1" id="KW-0812">Transmembrane</keyword>
<feature type="transmembrane region" description="Helical" evidence="1">
    <location>
        <begin position="179"/>
        <end position="198"/>
    </location>
</feature>
<organism evidence="2 3">
    <name type="scientific">Paenibacillus apiarius</name>
    <dbReference type="NCBI Taxonomy" id="46240"/>
    <lineage>
        <taxon>Bacteria</taxon>
        <taxon>Bacillati</taxon>
        <taxon>Bacillota</taxon>
        <taxon>Bacilli</taxon>
        <taxon>Bacillales</taxon>
        <taxon>Paenibacillaceae</taxon>
        <taxon>Paenibacillus</taxon>
    </lineage>
</organism>
<feature type="transmembrane region" description="Helical" evidence="1">
    <location>
        <begin position="37"/>
        <end position="56"/>
    </location>
</feature>
<feature type="transmembrane region" description="Helical" evidence="1">
    <location>
        <begin position="110"/>
        <end position="133"/>
    </location>
</feature>
<keyword evidence="3" id="KW-1185">Reference proteome</keyword>
<sequence>MAKQRSIGAMEPWTLAARRLKTNAVYQWKALRTVLDWTVWLYIVIPLLLLGLKFYYNWWTDPLPASWIAGPYILYLLPCILPVIMGMVHTWSEGGDILFLRQKSTWWKRLVLFGFLGYTIRSVLFTGFVLLIVSPWLFRGYGLPIAILLSFGLSVSVLSVLTALLRNRVHVTFGGWRRWGMSCMVGLLSVGAFGFSLYLLQLHYLLQVSWAAILAVSTIPLLLWRLNARHTFDRDVELEGEMKLRLTALLLSRSVEKPTRSKRKRPLLFPKSGYFMKRKHGGQQIGAIAVKSLLRSRAHLLFYIQLTMVGLGASFAASRFGLFLIVVPVLYIILSYWLSMYWREFIEGDVPAMFSFRSEQLHKAAQHMVKVLCAVPGALWAFAGGIAATAPLISIGWAAAGGLAAAYIGGIVIMMTGWKEKRKQAESEPADDKPGQ</sequence>
<dbReference type="RefSeq" id="WP_087431733.1">
    <property type="nucleotide sequence ID" value="NZ_JAMDLV010000034.1"/>
</dbReference>
<feature type="transmembrane region" description="Helical" evidence="1">
    <location>
        <begin position="395"/>
        <end position="418"/>
    </location>
</feature>
<gene>
    <name evidence="2" type="ORF">M5X09_06260</name>
</gene>
<dbReference type="EMBL" id="JAMDLW010000007">
    <property type="protein sequence ID" value="MCY9519286.1"/>
    <property type="molecule type" value="Genomic_DNA"/>
</dbReference>
<evidence type="ECO:0000313" key="3">
    <source>
        <dbReference type="Proteomes" id="UP001207626"/>
    </source>
</evidence>
<feature type="transmembrane region" description="Helical" evidence="1">
    <location>
        <begin position="204"/>
        <end position="224"/>
    </location>
</feature>
<name>A0ABT4DTE6_9BACL</name>
<protein>
    <submittedName>
        <fullName evidence="2">ABC transporter permease</fullName>
    </submittedName>
</protein>
<reference evidence="2 3" key="1">
    <citation type="submission" date="2022-05" db="EMBL/GenBank/DDBJ databases">
        <title>Genome Sequencing of Bee-Associated Microbes.</title>
        <authorList>
            <person name="Dunlap C."/>
        </authorList>
    </citation>
    <scope>NUCLEOTIDE SEQUENCE [LARGE SCALE GENOMIC DNA]</scope>
    <source>
        <strain evidence="2 3">NRRL NRS-1438</strain>
    </source>
</reference>
<keyword evidence="1" id="KW-0472">Membrane</keyword>
<feature type="transmembrane region" description="Helical" evidence="1">
    <location>
        <begin position="300"/>
        <end position="317"/>
    </location>
</feature>
<feature type="transmembrane region" description="Helical" evidence="1">
    <location>
        <begin position="145"/>
        <end position="167"/>
    </location>
</feature>